<organism evidence="1 2">
    <name type="scientific">Racocetra persica</name>
    <dbReference type="NCBI Taxonomy" id="160502"/>
    <lineage>
        <taxon>Eukaryota</taxon>
        <taxon>Fungi</taxon>
        <taxon>Fungi incertae sedis</taxon>
        <taxon>Mucoromycota</taxon>
        <taxon>Glomeromycotina</taxon>
        <taxon>Glomeromycetes</taxon>
        <taxon>Diversisporales</taxon>
        <taxon>Gigasporaceae</taxon>
        <taxon>Racocetra</taxon>
    </lineage>
</organism>
<reference evidence="1" key="1">
    <citation type="submission" date="2021-06" db="EMBL/GenBank/DDBJ databases">
        <authorList>
            <person name="Kallberg Y."/>
            <person name="Tangrot J."/>
            <person name="Rosling A."/>
        </authorList>
    </citation>
    <scope>NUCLEOTIDE SEQUENCE</scope>
    <source>
        <strain evidence="1">MA461A</strain>
    </source>
</reference>
<evidence type="ECO:0000313" key="2">
    <source>
        <dbReference type="Proteomes" id="UP000789920"/>
    </source>
</evidence>
<feature type="non-terminal residue" evidence="1">
    <location>
        <position position="59"/>
    </location>
</feature>
<proteinExistence type="predicted"/>
<name>A0ACA9R9N4_9GLOM</name>
<accession>A0ACA9R9N4</accession>
<protein>
    <submittedName>
        <fullName evidence="1">2828_t:CDS:1</fullName>
    </submittedName>
</protein>
<feature type="non-terminal residue" evidence="1">
    <location>
        <position position="1"/>
    </location>
</feature>
<dbReference type="Proteomes" id="UP000789920">
    <property type="component" value="Unassembled WGS sequence"/>
</dbReference>
<sequence>LQLHYNISEDALYQPLIKVQNDNLFNINISLNISKYHFLETFQISSLKDHLQNLTNGST</sequence>
<dbReference type="EMBL" id="CAJVQC010046717">
    <property type="protein sequence ID" value="CAG8783466.1"/>
    <property type="molecule type" value="Genomic_DNA"/>
</dbReference>
<keyword evidence="2" id="KW-1185">Reference proteome</keyword>
<gene>
    <name evidence="1" type="ORF">RPERSI_LOCUS17944</name>
</gene>
<evidence type="ECO:0000313" key="1">
    <source>
        <dbReference type="EMBL" id="CAG8783466.1"/>
    </source>
</evidence>
<comment type="caution">
    <text evidence="1">The sequence shown here is derived from an EMBL/GenBank/DDBJ whole genome shotgun (WGS) entry which is preliminary data.</text>
</comment>